<proteinExistence type="predicted"/>
<dbReference type="GO" id="GO:0016020">
    <property type="term" value="C:membrane"/>
    <property type="evidence" value="ECO:0007669"/>
    <property type="project" value="UniProtKB-SubCell"/>
</dbReference>
<keyword evidence="4 5" id="KW-0472">Membrane</keyword>
<dbReference type="EMBL" id="CATOUU010000202">
    <property type="protein sequence ID" value="CAI9920696.1"/>
    <property type="molecule type" value="Genomic_DNA"/>
</dbReference>
<feature type="transmembrane region" description="Helical" evidence="5">
    <location>
        <begin position="74"/>
        <end position="97"/>
    </location>
</feature>
<evidence type="ECO:0000256" key="4">
    <source>
        <dbReference type="ARBA" id="ARBA00023136"/>
    </source>
</evidence>
<evidence type="ECO:0000259" key="6">
    <source>
        <dbReference type="Pfam" id="PF12698"/>
    </source>
</evidence>
<feature type="transmembrane region" description="Helical" evidence="5">
    <location>
        <begin position="215"/>
        <end position="234"/>
    </location>
</feature>
<evidence type="ECO:0000256" key="2">
    <source>
        <dbReference type="ARBA" id="ARBA00022692"/>
    </source>
</evidence>
<feature type="transmembrane region" description="Helical" evidence="5">
    <location>
        <begin position="185"/>
        <end position="203"/>
    </location>
</feature>
<keyword evidence="2 5" id="KW-0812">Transmembrane</keyword>
<dbReference type="Pfam" id="PF12698">
    <property type="entry name" value="ABC2_membrane_3"/>
    <property type="match status" value="1"/>
</dbReference>
<gene>
    <name evidence="8" type="ORF">HINF_LOCUS46142</name>
    <name evidence="7" type="ORF">HINF_LOCUS8341</name>
</gene>
<dbReference type="InterPro" id="IPR013525">
    <property type="entry name" value="ABC2_TM"/>
</dbReference>
<feature type="transmembrane region" description="Helical" evidence="5">
    <location>
        <begin position="117"/>
        <end position="141"/>
    </location>
</feature>
<evidence type="ECO:0000256" key="3">
    <source>
        <dbReference type="ARBA" id="ARBA00022989"/>
    </source>
</evidence>
<comment type="subcellular location">
    <subcellularLocation>
        <location evidence="1">Membrane</location>
        <topology evidence="1">Multi-pass membrane protein</topology>
    </subcellularLocation>
</comment>
<dbReference type="EMBL" id="CAXDID020000202">
    <property type="protein sequence ID" value="CAL6054593.1"/>
    <property type="molecule type" value="Genomic_DNA"/>
</dbReference>
<evidence type="ECO:0000256" key="5">
    <source>
        <dbReference type="SAM" id="Phobius"/>
    </source>
</evidence>
<keyword evidence="3 5" id="KW-1133">Transmembrane helix</keyword>
<evidence type="ECO:0000256" key="1">
    <source>
        <dbReference type="ARBA" id="ARBA00004141"/>
    </source>
</evidence>
<feature type="transmembrane region" description="Helical" evidence="5">
    <location>
        <begin position="246"/>
        <end position="271"/>
    </location>
</feature>
<sequence length="350" mass="39228">MRRVPSGTPSVIQANWLEQQAFSPQTSLIDLSTRLGTSVMRKLLNQEVNIRFGVQMFPGVQLNAVNVLQTQMSLILITTLQVVATWCIIFKFGAHVVKDRETGFRRQLYLNGVGRSHYFLTQIYFTILVGIALQIVIYILGRWIFSLQTFVRISLGTYFILALAAVISTVSVSIFLSSFVTKSSVYNIIGILVLVLTIVTIMLNMQAIGDSPPWYSYIFPSISYSMLILKTSYYGTLPSELFNSSLGPLLLVLIFSSFIFLILGVLLDFFLPVNGFKSFSALKQQQIPSENDKIPGGFGVGIGEDLKTNRTDTNISIENEGQRVKYGHQQLNKLRQKLIQRQEQEGQGSV</sequence>
<protein>
    <submittedName>
        <fullName evidence="7">ABC transporter family protein</fullName>
    </submittedName>
    <submittedName>
        <fullName evidence="8">ABC_transporter family protein</fullName>
    </submittedName>
</protein>
<name>A0AA86TLA6_9EUKA</name>
<dbReference type="GO" id="GO:0140359">
    <property type="term" value="F:ABC-type transporter activity"/>
    <property type="evidence" value="ECO:0007669"/>
    <property type="project" value="InterPro"/>
</dbReference>
<dbReference type="Proteomes" id="UP001642409">
    <property type="component" value="Unassembled WGS sequence"/>
</dbReference>
<evidence type="ECO:0000313" key="7">
    <source>
        <dbReference type="EMBL" id="CAI9920696.1"/>
    </source>
</evidence>
<reference evidence="7" key="1">
    <citation type="submission" date="2023-06" db="EMBL/GenBank/DDBJ databases">
        <authorList>
            <person name="Kurt Z."/>
        </authorList>
    </citation>
    <scope>NUCLEOTIDE SEQUENCE</scope>
</reference>
<keyword evidence="9" id="KW-1185">Reference proteome</keyword>
<accession>A0AA86TLA6</accession>
<feature type="transmembrane region" description="Helical" evidence="5">
    <location>
        <begin position="153"/>
        <end position="179"/>
    </location>
</feature>
<evidence type="ECO:0000313" key="8">
    <source>
        <dbReference type="EMBL" id="CAL6054593.1"/>
    </source>
</evidence>
<feature type="domain" description="ABC-2 type transporter transmembrane" evidence="6">
    <location>
        <begin position="68"/>
        <end position="264"/>
    </location>
</feature>
<dbReference type="AlphaFoldDB" id="A0AA86TLA6"/>
<reference evidence="8 9" key="2">
    <citation type="submission" date="2024-07" db="EMBL/GenBank/DDBJ databases">
        <authorList>
            <person name="Akdeniz Z."/>
        </authorList>
    </citation>
    <scope>NUCLEOTIDE SEQUENCE [LARGE SCALE GENOMIC DNA]</scope>
</reference>
<organism evidence="7">
    <name type="scientific">Hexamita inflata</name>
    <dbReference type="NCBI Taxonomy" id="28002"/>
    <lineage>
        <taxon>Eukaryota</taxon>
        <taxon>Metamonada</taxon>
        <taxon>Diplomonadida</taxon>
        <taxon>Hexamitidae</taxon>
        <taxon>Hexamitinae</taxon>
        <taxon>Hexamita</taxon>
    </lineage>
</organism>
<evidence type="ECO:0000313" key="9">
    <source>
        <dbReference type="Proteomes" id="UP001642409"/>
    </source>
</evidence>
<comment type="caution">
    <text evidence="7">The sequence shown here is derived from an EMBL/GenBank/DDBJ whole genome shotgun (WGS) entry which is preliminary data.</text>
</comment>